<proteinExistence type="predicted"/>
<dbReference type="InterPro" id="IPR004181">
    <property type="entry name" value="Znf_MIZ"/>
</dbReference>
<comment type="caution">
    <text evidence="7">The sequence shown here is derived from an EMBL/GenBank/DDBJ whole genome shotgun (WGS) entry which is preliminary data.</text>
</comment>
<dbReference type="AlphaFoldDB" id="A0A0N1I530"/>
<feature type="domain" description="SP-RING-type" evidence="6">
    <location>
        <begin position="235"/>
        <end position="322"/>
    </location>
</feature>
<dbReference type="PANTHER" id="PTHR10782:SF96">
    <property type="entry name" value="SP-RING-TYPE DOMAIN-CONTAINING PROTEIN"/>
    <property type="match status" value="1"/>
</dbReference>
<dbReference type="EMBL" id="LJSK01000076">
    <property type="protein sequence ID" value="KPI87705.1"/>
    <property type="molecule type" value="Genomic_DNA"/>
</dbReference>
<accession>A0A0N1I530</accession>
<keyword evidence="8" id="KW-1185">Reference proteome</keyword>
<evidence type="ECO:0000313" key="7">
    <source>
        <dbReference type="EMBL" id="KPI87705.1"/>
    </source>
</evidence>
<dbReference type="GO" id="GO:0008270">
    <property type="term" value="F:zinc ion binding"/>
    <property type="evidence" value="ECO:0007669"/>
    <property type="project" value="UniProtKB-KW"/>
</dbReference>
<dbReference type="Pfam" id="PF02891">
    <property type="entry name" value="zf-MIZ"/>
    <property type="match status" value="1"/>
</dbReference>
<dbReference type="Gene3D" id="3.30.40.10">
    <property type="entry name" value="Zinc/RING finger domain, C3HC4 (zinc finger)"/>
    <property type="match status" value="1"/>
</dbReference>
<keyword evidence="3" id="KW-0862">Zinc</keyword>
<dbReference type="GO" id="GO:0000785">
    <property type="term" value="C:chromatin"/>
    <property type="evidence" value="ECO:0007669"/>
    <property type="project" value="TreeGrafter"/>
</dbReference>
<feature type="compositionally biased region" description="Basic and acidic residues" evidence="5">
    <location>
        <begin position="375"/>
        <end position="385"/>
    </location>
</feature>
<evidence type="ECO:0000259" key="6">
    <source>
        <dbReference type="PROSITE" id="PS51044"/>
    </source>
</evidence>
<evidence type="ECO:0000256" key="5">
    <source>
        <dbReference type="SAM" id="MobiDB-lite"/>
    </source>
</evidence>
<keyword evidence="1" id="KW-0479">Metal-binding</keyword>
<evidence type="ECO:0000256" key="3">
    <source>
        <dbReference type="ARBA" id="ARBA00022833"/>
    </source>
</evidence>
<reference evidence="7 8" key="1">
    <citation type="journal article" date="2015" name="PLoS Pathog.">
        <title>Leptomonas seymouri: Adaptations to the Dixenous Life Cycle Analyzed by Genome Sequencing, Transcriptome Profiling and Co-infection with Leishmania donovani.</title>
        <authorList>
            <person name="Kraeva N."/>
            <person name="Butenko A."/>
            <person name="Hlavacova J."/>
            <person name="Kostygov A."/>
            <person name="Myskova J."/>
            <person name="Grybchuk D."/>
            <person name="Lestinova T."/>
            <person name="Votypka J."/>
            <person name="Volf P."/>
            <person name="Opperdoes F."/>
            <person name="Flegontov P."/>
            <person name="Lukes J."/>
            <person name="Yurchenko V."/>
        </authorList>
    </citation>
    <scope>NUCLEOTIDE SEQUENCE [LARGE SCALE GENOMIC DNA]</scope>
    <source>
        <strain evidence="7 8">ATCC 30220</strain>
    </source>
</reference>
<protein>
    <recommendedName>
        <fullName evidence="6">SP-RING-type domain-containing protein</fullName>
    </recommendedName>
</protein>
<keyword evidence="2 4" id="KW-0863">Zinc-finger</keyword>
<evidence type="ECO:0000256" key="1">
    <source>
        <dbReference type="ARBA" id="ARBA00022723"/>
    </source>
</evidence>
<sequence>MSLEAPVQVRNAHDILRSIRRVKTQMQLQAAYGHLITFIRASRQKMMERAAHAGAARAKNSPKGHLRVATPAYAPPSHDSLEIQGVVSQLKQVSLLSGAFCRRVEYVLRSTYAYADVDDAMPQGPSTVRLNTCMAELAAELNLFSTPALNKFLGSPGMEDAPTWTVAGSSPVDCALSYATGDLDDYRLYRCLRANDYLQQLLAQPQWNTASIAHVIMTIDETLSDPVDTFDLCMGDEAVETTCVVTPLRDPISQTVIRIPARGSKCVHLEMFDVESYVKATQQRSFGTVDIGGPCPLCSKFVSLSAIRVDKRAMEAMKQYEKLHEDSADTPSGMALDADCALEWNTERRTVRVVRGERVSMGASTALTEDGDDADTPRKSSRGDPVEAATKKRRIEIGGHVLYAD</sequence>
<dbReference type="OMA" id="WNTDTRT"/>
<dbReference type="GO" id="GO:0016925">
    <property type="term" value="P:protein sumoylation"/>
    <property type="evidence" value="ECO:0007669"/>
    <property type="project" value="TreeGrafter"/>
</dbReference>
<evidence type="ECO:0000256" key="2">
    <source>
        <dbReference type="ARBA" id="ARBA00022771"/>
    </source>
</evidence>
<dbReference type="InterPro" id="IPR013083">
    <property type="entry name" value="Znf_RING/FYVE/PHD"/>
</dbReference>
<dbReference type="VEuPathDB" id="TriTrypDB:Lsey_0076_0010"/>
<dbReference type="GO" id="GO:0061665">
    <property type="term" value="F:SUMO ligase activity"/>
    <property type="evidence" value="ECO:0007669"/>
    <property type="project" value="TreeGrafter"/>
</dbReference>
<evidence type="ECO:0000256" key="4">
    <source>
        <dbReference type="PROSITE-ProRule" id="PRU00452"/>
    </source>
</evidence>
<feature type="region of interest" description="Disordered" evidence="5">
    <location>
        <begin position="362"/>
        <end position="391"/>
    </location>
</feature>
<organism evidence="7 8">
    <name type="scientific">Leptomonas seymouri</name>
    <dbReference type="NCBI Taxonomy" id="5684"/>
    <lineage>
        <taxon>Eukaryota</taxon>
        <taxon>Discoba</taxon>
        <taxon>Euglenozoa</taxon>
        <taxon>Kinetoplastea</taxon>
        <taxon>Metakinetoplastina</taxon>
        <taxon>Trypanosomatida</taxon>
        <taxon>Trypanosomatidae</taxon>
        <taxon>Leishmaniinae</taxon>
        <taxon>Leptomonas</taxon>
    </lineage>
</organism>
<gene>
    <name evidence="7" type="ORF">ABL78_3178</name>
</gene>
<dbReference type="PANTHER" id="PTHR10782">
    <property type="entry name" value="ZINC FINGER MIZ DOMAIN-CONTAINING PROTEIN"/>
    <property type="match status" value="1"/>
</dbReference>
<dbReference type="Proteomes" id="UP000038009">
    <property type="component" value="Unassembled WGS sequence"/>
</dbReference>
<dbReference type="OrthoDB" id="28127at2759"/>
<evidence type="ECO:0000313" key="8">
    <source>
        <dbReference type="Proteomes" id="UP000038009"/>
    </source>
</evidence>
<dbReference type="PROSITE" id="PS51044">
    <property type="entry name" value="ZF_SP_RING"/>
    <property type="match status" value="1"/>
</dbReference>
<name>A0A0N1I530_LEPSE</name>